<dbReference type="Proteomes" id="UP001501411">
    <property type="component" value="Unassembled WGS sequence"/>
</dbReference>
<keyword evidence="3" id="KW-1185">Reference proteome</keyword>
<dbReference type="PANTHER" id="PTHR43236">
    <property type="entry name" value="ANTITOXIN HIGA1"/>
    <property type="match status" value="1"/>
</dbReference>
<evidence type="ECO:0000259" key="1">
    <source>
        <dbReference type="Pfam" id="PF06114"/>
    </source>
</evidence>
<accession>A0ABP9BGV9</accession>
<reference evidence="3" key="1">
    <citation type="journal article" date="2019" name="Int. J. Syst. Evol. Microbiol.">
        <title>The Global Catalogue of Microorganisms (GCM) 10K type strain sequencing project: providing services to taxonomists for standard genome sequencing and annotation.</title>
        <authorList>
            <consortium name="The Broad Institute Genomics Platform"/>
            <consortium name="The Broad Institute Genome Sequencing Center for Infectious Disease"/>
            <person name="Wu L."/>
            <person name="Ma J."/>
        </authorList>
    </citation>
    <scope>NUCLEOTIDE SEQUENCE [LARGE SCALE GENOMIC DNA]</scope>
    <source>
        <strain evidence="3">JCM 18200</strain>
    </source>
</reference>
<gene>
    <name evidence="2" type="ORF">GCM10023231_24870</name>
</gene>
<dbReference type="PANTHER" id="PTHR43236:SF1">
    <property type="entry name" value="BLL7220 PROTEIN"/>
    <property type="match status" value="1"/>
</dbReference>
<dbReference type="InterPro" id="IPR052345">
    <property type="entry name" value="Rad_response_metalloprotease"/>
</dbReference>
<sequence length="201" mass="23133">MLWMMKTNSEIAHIANEVLTKYVTRGGVYKVFHEIMNAEGIKFREVESSSNDFVGALTKGNNGQTYIMINCAIDNEGRKHFTMAHELGHYFLSHQLKQNTFYCSKNEIVEEGAWKDTIEQEANHFASCLLMPEEKVKNAFLGILSRSRKAKIKDFLHIKNDGTFGIWVPIRDELTKRYGVSEAALRYRLQQLKLAKFEFGS</sequence>
<protein>
    <recommendedName>
        <fullName evidence="1">IrrE N-terminal-like domain-containing protein</fullName>
    </recommendedName>
</protein>
<dbReference type="InterPro" id="IPR010359">
    <property type="entry name" value="IrrE_HExxH"/>
</dbReference>
<dbReference type="EMBL" id="BAABIQ010000036">
    <property type="protein sequence ID" value="GAA4795463.1"/>
    <property type="molecule type" value="Genomic_DNA"/>
</dbReference>
<evidence type="ECO:0000313" key="3">
    <source>
        <dbReference type="Proteomes" id="UP001501411"/>
    </source>
</evidence>
<proteinExistence type="predicted"/>
<organism evidence="2 3">
    <name type="scientific">Olivibacter ginsenosidimutans</name>
    <dbReference type="NCBI Taxonomy" id="1176537"/>
    <lineage>
        <taxon>Bacteria</taxon>
        <taxon>Pseudomonadati</taxon>
        <taxon>Bacteroidota</taxon>
        <taxon>Sphingobacteriia</taxon>
        <taxon>Sphingobacteriales</taxon>
        <taxon>Sphingobacteriaceae</taxon>
        <taxon>Olivibacter</taxon>
    </lineage>
</organism>
<comment type="caution">
    <text evidence="2">The sequence shown here is derived from an EMBL/GenBank/DDBJ whole genome shotgun (WGS) entry which is preliminary data.</text>
</comment>
<feature type="domain" description="IrrE N-terminal-like" evidence="1">
    <location>
        <begin position="59"/>
        <end position="189"/>
    </location>
</feature>
<name>A0ABP9BGV9_9SPHI</name>
<dbReference type="Gene3D" id="1.10.10.2910">
    <property type="match status" value="1"/>
</dbReference>
<evidence type="ECO:0000313" key="2">
    <source>
        <dbReference type="EMBL" id="GAA4795463.1"/>
    </source>
</evidence>
<dbReference type="Pfam" id="PF06114">
    <property type="entry name" value="Peptidase_M78"/>
    <property type="match status" value="1"/>
</dbReference>